<keyword evidence="4" id="KW-0732">Signal</keyword>
<feature type="domain" description="Cytochrome b561" evidence="11">
    <location>
        <begin position="158"/>
        <end position="357"/>
    </location>
</feature>
<accession>A0AAD9TEN2</accession>
<evidence type="ECO:0000256" key="2">
    <source>
        <dbReference type="ARBA" id="ARBA00022448"/>
    </source>
</evidence>
<dbReference type="CDD" id="cd09629">
    <property type="entry name" value="DOMON_CIL1_like"/>
    <property type="match status" value="1"/>
</dbReference>
<dbReference type="GO" id="GO:0046872">
    <property type="term" value="F:metal ion binding"/>
    <property type="evidence" value="ECO:0007669"/>
    <property type="project" value="UniProtKB-KW"/>
</dbReference>
<keyword evidence="7 9" id="KW-0472">Membrane</keyword>
<feature type="transmembrane region" description="Helical" evidence="9">
    <location>
        <begin position="333"/>
        <end position="356"/>
    </location>
</feature>
<protein>
    <recommendedName>
        <fullName evidence="14">Cytochrome b561 and DOMON domain-containing protein</fullName>
    </recommendedName>
</protein>
<dbReference type="InterPro" id="IPR017214">
    <property type="entry name" value="UCP037471"/>
</dbReference>
<feature type="binding site" description="axial binding residue" evidence="8">
    <location>
        <position position="302"/>
    </location>
    <ligand>
        <name>heme b</name>
        <dbReference type="ChEBI" id="CHEBI:60344"/>
        <label>1</label>
    </ligand>
    <ligandPart>
        <name>Fe</name>
        <dbReference type="ChEBI" id="CHEBI:18248"/>
    </ligandPart>
</feature>
<proteinExistence type="predicted"/>
<evidence type="ECO:0000256" key="6">
    <source>
        <dbReference type="ARBA" id="ARBA00022989"/>
    </source>
</evidence>
<gene>
    <name evidence="12" type="ORF">Ddye_029169</name>
</gene>
<evidence type="ECO:0000256" key="8">
    <source>
        <dbReference type="PIRSR" id="PIRSR037471-1"/>
    </source>
</evidence>
<keyword evidence="2" id="KW-0813">Transport</keyword>
<organism evidence="12 13">
    <name type="scientific">Dipteronia dyeriana</name>
    <dbReference type="NCBI Taxonomy" id="168575"/>
    <lineage>
        <taxon>Eukaryota</taxon>
        <taxon>Viridiplantae</taxon>
        <taxon>Streptophyta</taxon>
        <taxon>Embryophyta</taxon>
        <taxon>Tracheophyta</taxon>
        <taxon>Spermatophyta</taxon>
        <taxon>Magnoliopsida</taxon>
        <taxon>eudicotyledons</taxon>
        <taxon>Gunneridae</taxon>
        <taxon>Pentapetalae</taxon>
        <taxon>rosids</taxon>
        <taxon>malvids</taxon>
        <taxon>Sapindales</taxon>
        <taxon>Sapindaceae</taxon>
        <taxon>Hippocastanoideae</taxon>
        <taxon>Acereae</taxon>
        <taxon>Dipteronia</taxon>
    </lineage>
</organism>
<keyword evidence="3 9" id="KW-0812">Transmembrane</keyword>
<dbReference type="EMBL" id="JANJYI010000009">
    <property type="protein sequence ID" value="KAK2634377.1"/>
    <property type="molecule type" value="Genomic_DNA"/>
</dbReference>
<evidence type="ECO:0000256" key="3">
    <source>
        <dbReference type="ARBA" id="ARBA00022692"/>
    </source>
</evidence>
<dbReference type="SMART" id="SM00665">
    <property type="entry name" value="B561"/>
    <property type="match status" value="1"/>
</dbReference>
<keyword evidence="6 9" id="KW-1133">Transmembrane helix</keyword>
<evidence type="ECO:0000259" key="10">
    <source>
        <dbReference type="PROSITE" id="PS50836"/>
    </source>
</evidence>
<dbReference type="Pfam" id="PF04526">
    <property type="entry name" value="DUF568"/>
    <property type="match status" value="1"/>
</dbReference>
<dbReference type="GO" id="GO:0016020">
    <property type="term" value="C:membrane"/>
    <property type="evidence" value="ECO:0007669"/>
    <property type="project" value="UniProtKB-SubCell"/>
</dbReference>
<dbReference type="CDD" id="cd08760">
    <property type="entry name" value="Cyt_b561_FRRS1_like"/>
    <property type="match status" value="1"/>
</dbReference>
<evidence type="ECO:0000313" key="12">
    <source>
        <dbReference type="EMBL" id="KAK2634377.1"/>
    </source>
</evidence>
<feature type="transmembrane region" description="Helical" evidence="9">
    <location>
        <begin position="304"/>
        <end position="321"/>
    </location>
</feature>
<comment type="caution">
    <text evidence="12">The sequence shown here is derived from an EMBL/GenBank/DDBJ whole genome shotgun (WGS) entry which is preliminary data.</text>
</comment>
<dbReference type="PANTHER" id="PTHR23130">
    <property type="entry name" value="CYTOCHROME B561 AND DOMON DOMAIN-CONTAINING PROTEIN"/>
    <property type="match status" value="1"/>
</dbReference>
<keyword evidence="13" id="KW-1185">Reference proteome</keyword>
<keyword evidence="8" id="KW-0408">Iron</keyword>
<comment type="subcellular location">
    <subcellularLocation>
        <location evidence="1">Membrane</location>
    </subcellularLocation>
</comment>
<dbReference type="PANTHER" id="PTHR23130:SF167">
    <property type="entry name" value="CYTOCHROME B561 AND DOMON DOMAIN-CONTAINING PROTEIN"/>
    <property type="match status" value="1"/>
</dbReference>
<dbReference type="PIRSF" id="PIRSF037471">
    <property type="entry name" value="UCP037471"/>
    <property type="match status" value="1"/>
</dbReference>
<evidence type="ECO:0000259" key="11">
    <source>
        <dbReference type="PROSITE" id="PS50939"/>
    </source>
</evidence>
<dbReference type="InterPro" id="IPR005018">
    <property type="entry name" value="DOMON_domain"/>
</dbReference>
<feature type="transmembrane region" description="Helical" evidence="9">
    <location>
        <begin position="265"/>
        <end position="284"/>
    </location>
</feature>
<dbReference type="PROSITE" id="PS50939">
    <property type="entry name" value="CYTOCHROME_B561"/>
    <property type="match status" value="1"/>
</dbReference>
<feature type="binding site" description="axial binding residue" evidence="8">
    <location>
        <position position="199"/>
    </location>
    <ligand>
        <name>heme b</name>
        <dbReference type="ChEBI" id="CHEBI:60344"/>
        <label>1</label>
    </ligand>
    <ligandPart>
        <name>Fe</name>
        <dbReference type="ChEBI" id="CHEBI:18248"/>
    </ligandPart>
</feature>
<evidence type="ECO:0000256" key="1">
    <source>
        <dbReference type="ARBA" id="ARBA00004370"/>
    </source>
</evidence>
<dbReference type="PROSITE" id="PS50836">
    <property type="entry name" value="DOMON"/>
    <property type="match status" value="1"/>
</dbReference>
<keyword evidence="5" id="KW-0249">Electron transport</keyword>
<reference evidence="12" key="1">
    <citation type="journal article" date="2023" name="Plant J.">
        <title>Genome sequences and population genomics provide insights into the demographic history, inbreeding, and mutation load of two 'living fossil' tree species of Dipteronia.</title>
        <authorList>
            <person name="Feng Y."/>
            <person name="Comes H.P."/>
            <person name="Chen J."/>
            <person name="Zhu S."/>
            <person name="Lu R."/>
            <person name="Zhang X."/>
            <person name="Li P."/>
            <person name="Qiu J."/>
            <person name="Olsen K.M."/>
            <person name="Qiu Y."/>
        </authorList>
    </citation>
    <scope>NUCLEOTIDE SEQUENCE</scope>
    <source>
        <strain evidence="12">KIB01</strain>
    </source>
</reference>
<evidence type="ECO:0000256" key="9">
    <source>
        <dbReference type="SAM" id="Phobius"/>
    </source>
</evidence>
<feature type="transmembrane region" description="Helical" evidence="9">
    <location>
        <begin position="230"/>
        <end position="253"/>
    </location>
</feature>
<feature type="non-terminal residue" evidence="12">
    <location>
        <position position="1"/>
    </location>
</feature>
<feature type="binding site" description="axial binding residue" evidence="8">
    <location>
        <position position="266"/>
    </location>
    <ligand>
        <name>heme b</name>
        <dbReference type="ChEBI" id="CHEBI:60344"/>
        <label>1</label>
    </ligand>
    <ligandPart>
        <name>Fe</name>
        <dbReference type="ChEBI" id="CHEBI:18248"/>
    </ligandPart>
</feature>
<evidence type="ECO:0000313" key="13">
    <source>
        <dbReference type="Proteomes" id="UP001280121"/>
    </source>
</evidence>
<dbReference type="InterPro" id="IPR045265">
    <property type="entry name" value="AIR12_DOMON"/>
</dbReference>
<dbReference type="Proteomes" id="UP001280121">
    <property type="component" value="Unassembled WGS sequence"/>
</dbReference>
<feature type="binding site" description="axial binding residue" evidence="8">
    <location>
        <position position="233"/>
    </location>
    <ligand>
        <name>heme b</name>
        <dbReference type="ChEBI" id="CHEBI:60344"/>
        <label>1</label>
    </ligand>
    <ligandPart>
        <name>Fe</name>
        <dbReference type="ChEBI" id="CHEBI:18248"/>
    </ligandPart>
</feature>
<dbReference type="Gene3D" id="1.20.120.1770">
    <property type="match status" value="1"/>
</dbReference>
<keyword evidence="8" id="KW-0479">Metal-binding</keyword>
<dbReference type="InterPro" id="IPR006593">
    <property type="entry name" value="Cyt_b561/ferric_Rdtase_TM"/>
</dbReference>
<sequence length="371" mass="41001">FACAISQHLIPCSAQSCSSYSFPNRNTYRACSDLGVLKSFLHWNYDETTGTVEIAYRHASIKPPTWVAWAVNPSRKGMVGSQAFVAHQTSSGIVRAYTSPVTTYGSGLEEGSLSFPVQKISAEFANNEMIIYSTFVLPKNMTTVYHVWQDGPVNEDNSLGMHALTGENVRSVATLDFLSGKIVATKGDGNSNLLFKKIHGGLNMASWGILMPIGVMTARYMKVFTDPAWFCAHIVCQSSAYAFGIAGAVTGLYLGGKSEGIQFDAHRYIGIALVVLGFLQVLALKLRPNKEHKYRKYWNIYHHGIGYSVLILSIINILKGINVLEAVKIWKPVYIAILIFFGIIAAILESWTWNIVLNRRLQISKDDSVNC</sequence>
<evidence type="ECO:0000256" key="4">
    <source>
        <dbReference type="ARBA" id="ARBA00022729"/>
    </source>
</evidence>
<feature type="domain" description="DOMON" evidence="10">
    <location>
        <begin position="37"/>
        <end position="151"/>
    </location>
</feature>
<evidence type="ECO:0000256" key="7">
    <source>
        <dbReference type="ARBA" id="ARBA00023136"/>
    </source>
</evidence>
<dbReference type="AlphaFoldDB" id="A0AAD9TEN2"/>
<name>A0AAD9TEN2_9ROSI</name>
<feature type="transmembrane region" description="Helical" evidence="9">
    <location>
        <begin position="200"/>
        <end position="218"/>
    </location>
</feature>
<evidence type="ECO:0000256" key="5">
    <source>
        <dbReference type="ARBA" id="ARBA00022982"/>
    </source>
</evidence>
<evidence type="ECO:0008006" key="14">
    <source>
        <dbReference type="Google" id="ProtNLM"/>
    </source>
</evidence>